<dbReference type="OrthoDB" id="9787241at2"/>
<organism evidence="2 3">
    <name type="scientific">Leadbettera azotonutricia (strain ATCC BAA-888 / DSM 13862 / ZAS-9)</name>
    <name type="common">Treponema azotonutricium</name>
    <dbReference type="NCBI Taxonomy" id="545695"/>
    <lineage>
        <taxon>Bacteria</taxon>
        <taxon>Pseudomonadati</taxon>
        <taxon>Spirochaetota</taxon>
        <taxon>Spirochaetia</taxon>
        <taxon>Spirochaetales</taxon>
        <taxon>Breznakiellaceae</taxon>
        <taxon>Leadbettera</taxon>
    </lineage>
</organism>
<accession>F5YD05</accession>
<dbReference type="InParanoid" id="F5YD05"/>
<dbReference type="RefSeq" id="WP_015712726.1">
    <property type="nucleotide sequence ID" value="NC_015577.1"/>
</dbReference>
<gene>
    <name evidence="2" type="ordered locus">TREAZ_2812</name>
</gene>
<evidence type="ECO:0000313" key="3">
    <source>
        <dbReference type="Proteomes" id="UP000009222"/>
    </source>
</evidence>
<evidence type="ECO:0000259" key="1">
    <source>
        <dbReference type="Pfam" id="PF10040"/>
    </source>
</evidence>
<sequence length="307" mass="34281">MMRLLYKKVAFKLEFNGKARFLAPPAFVVRSVMGLHLRRICCIAHGSVCGSCMFSSACAYGFAFESIAPRSNEVLAGRDRFPHPVIIETEHFLPGEYDALNLNLVCMGQAVKYLPYFYYALKKAGELGVLRERVSFLIKDVVYGGASILLDRESLDTGAEPDLWEADLSSDDKPEQRELLVRADSPLRLKIDGRYVKSLEAGDFAASLFRRALALCSQYGSAGINSGGYQFSGKWHIINDNLVWRDFEHYSARQRVSMQLGGLMGDMVLSGEFTSFERALLRFAGIFHTGKNANFGLGRISVWEKGI</sequence>
<proteinExistence type="predicted"/>
<dbReference type="AlphaFoldDB" id="F5YD05"/>
<reference evidence="2 3" key="2">
    <citation type="journal article" date="2011" name="ISME J.">
        <title>RNA-seq reveals cooperative metabolic interactions between two termite-gut spirochete species in co-culture.</title>
        <authorList>
            <person name="Rosenthal A.Z."/>
            <person name="Matson E.G."/>
            <person name="Eldar A."/>
            <person name="Leadbetter J.R."/>
        </authorList>
    </citation>
    <scope>NUCLEOTIDE SEQUENCE [LARGE SCALE GENOMIC DNA]</scope>
    <source>
        <strain evidence="3">ATCC BAA-888 / DSM 13862 / ZAS-9</strain>
    </source>
</reference>
<reference evidence="3" key="1">
    <citation type="submission" date="2009-12" db="EMBL/GenBank/DDBJ databases">
        <title>Complete sequence of Treponema azotonutricium strain ZAS-9.</title>
        <authorList>
            <person name="Tetu S.G."/>
            <person name="Matson E."/>
            <person name="Ren Q."/>
            <person name="Seshadri R."/>
            <person name="Elbourne L."/>
            <person name="Hassan K.A."/>
            <person name="Durkin A."/>
            <person name="Radune D."/>
            <person name="Mohamoud Y."/>
            <person name="Shay R."/>
            <person name="Jin S."/>
            <person name="Zhang X."/>
            <person name="Lucey K."/>
            <person name="Ballor N.R."/>
            <person name="Ottesen E."/>
            <person name="Rosenthal R."/>
            <person name="Allen A."/>
            <person name="Leadbetter J.R."/>
            <person name="Paulsen I.T."/>
        </authorList>
    </citation>
    <scope>NUCLEOTIDE SEQUENCE [LARGE SCALE GENOMIC DNA]</scope>
    <source>
        <strain evidence="3">ATCC BAA-888 / DSM 13862 / ZAS-9</strain>
    </source>
</reference>
<dbReference type="Gene3D" id="3.30.70.1900">
    <property type="match status" value="1"/>
</dbReference>
<dbReference type="STRING" id="545695.TREAZ_2812"/>
<feature type="domain" description="CRISPR-associated protein Cas6 C-terminal" evidence="1">
    <location>
        <begin position="182"/>
        <end position="300"/>
    </location>
</feature>
<dbReference type="HOGENOM" id="CLU_050021_0_0_12"/>
<dbReference type="eggNOG" id="COG5551">
    <property type="taxonomic scope" value="Bacteria"/>
</dbReference>
<keyword evidence="3" id="KW-1185">Reference proteome</keyword>
<dbReference type="InterPro" id="IPR019267">
    <property type="entry name" value="CRISPR-assoc_Cas6_C"/>
</dbReference>
<protein>
    <recommendedName>
        <fullName evidence="1">CRISPR-associated protein Cas6 C-terminal domain-containing protein</fullName>
    </recommendedName>
</protein>
<dbReference type="Pfam" id="PF10040">
    <property type="entry name" value="CRISPR_Cas6"/>
    <property type="match status" value="1"/>
</dbReference>
<evidence type="ECO:0000313" key="2">
    <source>
        <dbReference type="EMBL" id="AEF81572.1"/>
    </source>
</evidence>
<dbReference type="Proteomes" id="UP000009222">
    <property type="component" value="Chromosome"/>
</dbReference>
<name>F5YD05_LEAAZ</name>
<dbReference type="EMBL" id="CP001841">
    <property type="protein sequence ID" value="AEF81572.1"/>
    <property type="molecule type" value="Genomic_DNA"/>
</dbReference>
<dbReference type="KEGG" id="taz:TREAZ_2812"/>